<keyword evidence="2" id="KW-1185">Reference proteome</keyword>
<protein>
    <submittedName>
        <fullName evidence="1">Uncharacterized protein</fullName>
    </submittedName>
</protein>
<dbReference type="RefSeq" id="WP_146394115.1">
    <property type="nucleotide sequence ID" value="NZ_SJPJ01000001.1"/>
</dbReference>
<reference evidence="1 2" key="1">
    <citation type="submission" date="2019-02" db="EMBL/GenBank/DDBJ databases">
        <title>Deep-cultivation of Planctomycetes and their phenomic and genomic characterization uncovers novel biology.</title>
        <authorList>
            <person name="Wiegand S."/>
            <person name="Jogler M."/>
            <person name="Boedeker C."/>
            <person name="Pinto D."/>
            <person name="Vollmers J."/>
            <person name="Rivas-Marin E."/>
            <person name="Kohn T."/>
            <person name="Peeters S.H."/>
            <person name="Heuer A."/>
            <person name="Rast P."/>
            <person name="Oberbeckmann S."/>
            <person name="Bunk B."/>
            <person name="Jeske O."/>
            <person name="Meyerdierks A."/>
            <person name="Storesund J.E."/>
            <person name="Kallscheuer N."/>
            <person name="Luecker S."/>
            <person name="Lage O.M."/>
            <person name="Pohl T."/>
            <person name="Merkel B.J."/>
            <person name="Hornburger P."/>
            <person name="Mueller R.-W."/>
            <person name="Bruemmer F."/>
            <person name="Labrenz M."/>
            <person name="Spormann A.M."/>
            <person name="Op Den Camp H."/>
            <person name="Overmann J."/>
            <person name="Amann R."/>
            <person name="Jetten M.S.M."/>
            <person name="Mascher T."/>
            <person name="Medema M.H."/>
            <person name="Devos D.P."/>
            <person name="Kaster A.-K."/>
            <person name="Ovreas L."/>
            <person name="Rohde M."/>
            <person name="Galperin M.Y."/>
            <person name="Jogler C."/>
        </authorList>
    </citation>
    <scope>NUCLEOTIDE SEQUENCE [LARGE SCALE GENOMIC DNA]</scope>
    <source>
        <strain evidence="1 2">CA13</strain>
    </source>
</reference>
<dbReference type="EMBL" id="SJPJ01000001">
    <property type="protein sequence ID" value="TWT78946.1"/>
    <property type="molecule type" value="Genomic_DNA"/>
</dbReference>
<organism evidence="1 2">
    <name type="scientific">Novipirellula herctigrandis</name>
    <dbReference type="NCBI Taxonomy" id="2527986"/>
    <lineage>
        <taxon>Bacteria</taxon>
        <taxon>Pseudomonadati</taxon>
        <taxon>Planctomycetota</taxon>
        <taxon>Planctomycetia</taxon>
        <taxon>Pirellulales</taxon>
        <taxon>Pirellulaceae</taxon>
        <taxon>Novipirellula</taxon>
    </lineage>
</organism>
<dbReference type="Proteomes" id="UP000315010">
    <property type="component" value="Unassembled WGS sequence"/>
</dbReference>
<dbReference type="AlphaFoldDB" id="A0A5C5YW07"/>
<accession>A0A5C5YW07</accession>
<proteinExistence type="predicted"/>
<gene>
    <name evidence="1" type="ORF">CA13_03430</name>
</gene>
<comment type="caution">
    <text evidence="1">The sequence shown here is derived from an EMBL/GenBank/DDBJ whole genome shotgun (WGS) entry which is preliminary data.</text>
</comment>
<evidence type="ECO:0000313" key="1">
    <source>
        <dbReference type="EMBL" id="TWT78946.1"/>
    </source>
</evidence>
<name>A0A5C5YW07_9BACT</name>
<evidence type="ECO:0000313" key="2">
    <source>
        <dbReference type="Proteomes" id="UP000315010"/>
    </source>
</evidence>
<sequence length="106" mass="11650">MHFSLDREEVSRCAEMPRSLRPVVVGWPFRAEFKILEKGVTPMGRFNSLTHLCCVVACLVLFSGCGGETSVQKAPEGSTISQYLAENPDVLAEENLDAADDAEMDE</sequence>